<dbReference type="AlphaFoldDB" id="A0A172YG55"/>
<dbReference type="Gene3D" id="2.60.120.590">
    <property type="entry name" value="Alpha-ketoglutarate-dependent dioxygenase AlkB-like"/>
    <property type="match status" value="1"/>
</dbReference>
<protein>
    <recommendedName>
        <fullName evidence="1">Fe2OG dioxygenase domain-containing protein</fullName>
    </recommendedName>
</protein>
<dbReference type="RefSeq" id="WP_064123157.1">
    <property type="nucleotide sequence ID" value="NZ_CP015243.1"/>
</dbReference>
<reference evidence="2 3" key="1">
    <citation type="submission" date="2016-04" db="EMBL/GenBank/DDBJ databases">
        <title>Complete Genome Sequence of Halotalea alkalilenta IHB B 13600.</title>
        <authorList>
            <person name="Swarnkar M.K."/>
            <person name="Sharma A."/>
            <person name="Kaushal K."/>
            <person name="Soni R."/>
            <person name="Rana S."/>
            <person name="Singh A.K."/>
            <person name="Gulati A."/>
        </authorList>
    </citation>
    <scope>NUCLEOTIDE SEQUENCE [LARGE SCALE GENOMIC DNA]</scope>
    <source>
        <strain evidence="2 3">IHB B 13600</strain>
    </source>
</reference>
<proteinExistence type="predicted"/>
<dbReference type="Pfam" id="PF13532">
    <property type="entry name" value="2OG-FeII_Oxy_2"/>
    <property type="match status" value="1"/>
</dbReference>
<sequence>MTIESWQRVHPVHALWYRRNPFDERSTLRLLRSLDEELDWQRPDITLFGKRHPIPRSQVWMGAPDRRYRYSRTLFIPSPWRADLAELCQRVDAQAKALAASLGWPVPAPLDSVLINRYQNGDQRMGWHSDDEPELGFDPLIVSLSLGAARVMRFRPRPGTAGEPFGLSLEHGALLVMGPGVQRALQHALPPRKGAGLRINLTFRAIRHPAG</sequence>
<dbReference type="PANTHER" id="PTHR31212">
    <property type="entry name" value="ALPHA-KETOGLUTARATE-DEPENDENT DIOXYGENASE ALKB HOMOLOG 3"/>
    <property type="match status" value="1"/>
</dbReference>
<evidence type="ECO:0000313" key="3">
    <source>
        <dbReference type="Proteomes" id="UP000077875"/>
    </source>
</evidence>
<dbReference type="InterPro" id="IPR027450">
    <property type="entry name" value="AlkB-like"/>
</dbReference>
<dbReference type="PROSITE" id="PS51471">
    <property type="entry name" value="FE2OG_OXY"/>
    <property type="match status" value="1"/>
</dbReference>
<dbReference type="EMBL" id="CP015243">
    <property type="protein sequence ID" value="ANF58260.1"/>
    <property type="molecule type" value="Genomic_DNA"/>
</dbReference>
<dbReference type="GO" id="GO:0051213">
    <property type="term" value="F:dioxygenase activity"/>
    <property type="evidence" value="ECO:0007669"/>
    <property type="project" value="InterPro"/>
</dbReference>
<evidence type="ECO:0000313" key="2">
    <source>
        <dbReference type="EMBL" id="ANF58260.1"/>
    </source>
</evidence>
<name>A0A172YG55_9GAMM</name>
<dbReference type="InterPro" id="IPR037151">
    <property type="entry name" value="AlkB-like_sf"/>
</dbReference>
<organism evidence="2 3">
    <name type="scientific">Halotalea alkalilenta</name>
    <dbReference type="NCBI Taxonomy" id="376489"/>
    <lineage>
        <taxon>Bacteria</taxon>
        <taxon>Pseudomonadati</taxon>
        <taxon>Pseudomonadota</taxon>
        <taxon>Gammaproteobacteria</taxon>
        <taxon>Oceanospirillales</taxon>
        <taxon>Halomonadaceae</taxon>
        <taxon>Halotalea</taxon>
    </lineage>
</organism>
<dbReference type="InterPro" id="IPR005123">
    <property type="entry name" value="Oxoglu/Fe-dep_dioxygenase_dom"/>
</dbReference>
<dbReference type="InterPro" id="IPR032854">
    <property type="entry name" value="ALKBH3"/>
</dbReference>
<dbReference type="SUPFAM" id="SSF51197">
    <property type="entry name" value="Clavaminate synthase-like"/>
    <property type="match status" value="1"/>
</dbReference>
<keyword evidence="3" id="KW-1185">Reference proteome</keyword>
<dbReference type="Proteomes" id="UP000077875">
    <property type="component" value="Chromosome"/>
</dbReference>
<dbReference type="STRING" id="376489.A5892_12930"/>
<dbReference type="KEGG" id="haa:A5892_12930"/>
<evidence type="ECO:0000259" key="1">
    <source>
        <dbReference type="PROSITE" id="PS51471"/>
    </source>
</evidence>
<gene>
    <name evidence="2" type="ORF">A5892_12930</name>
</gene>
<accession>A0A172YG55</accession>
<dbReference type="PANTHER" id="PTHR31212:SF4">
    <property type="entry name" value="ALPHA-KETOGLUTARATE-DEPENDENT DIOXYGENASE ALKB HOMOLOG 3"/>
    <property type="match status" value="1"/>
</dbReference>
<feature type="domain" description="Fe2OG dioxygenase" evidence="1">
    <location>
        <begin position="109"/>
        <end position="207"/>
    </location>
</feature>
<dbReference type="GO" id="GO:0006307">
    <property type="term" value="P:DNA alkylation repair"/>
    <property type="evidence" value="ECO:0007669"/>
    <property type="project" value="InterPro"/>
</dbReference>